<gene>
    <name evidence="3" type="ORF">DQQ01_01075</name>
</gene>
<sequence>MGFGKRIKDRRAELKMSSTQLAEKIGVSKQTISGYELERTYPNPEKLSRIIVALDCDANYLYQDFINIETLKKNRAGLTEEEFELIRKYRLLNDHGKFVVSQIAAIEYDRMLEGLEQQRKASNL</sequence>
<dbReference type="RefSeq" id="WP_111917830.1">
    <property type="nucleotide sequence ID" value="NZ_CAUWHR010000020.1"/>
</dbReference>
<dbReference type="OrthoDB" id="9812495at2"/>
<dbReference type="InterPro" id="IPR010982">
    <property type="entry name" value="Lambda_DNA-bd_dom_sf"/>
</dbReference>
<name>A0A2Z4U7U0_9FIRM</name>
<dbReference type="EMBL" id="CP030280">
    <property type="protein sequence ID" value="AWY96979.1"/>
    <property type="molecule type" value="Genomic_DNA"/>
</dbReference>
<keyword evidence="4" id="KW-1185">Reference proteome</keyword>
<keyword evidence="1" id="KW-0238">DNA-binding</keyword>
<dbReference type="PANTHER" id="PTHR46558">
    <property type="entry name" value="TRACRIPTIONAL REGULATORY PROTEIN-RELATED-RELATED"/>
    <property type="match status" value="1"/>
</dbReference>
<evidence type="ECO:0000256" key="1">
    <source>
        <dbReference type="ARBA" id="ARBA00023125"/>
    </source>
</evidence>
<proteinExistence type="predicted"/>
<dbReference type="PANTHER" id="PTHR46558:SF4">
    <property type="entry name" value="DNA-BIDING PHAGE PROTEIN"/>
    <property type="match status" value="1"/>
</dbReference>
<dbReference type="AlphaFoldDB" id="A0A2Z4U7U0"/>
<organism evidence="3 4">
    <name type="scientific">Blautia argi</name>
    <dbReference type="NCBI Taxonomy" id="1912897"/>
    <lineage>
        <taxon>Bacteria</taxon>
        <taxon>Bacillati</taxon>
        <taxon>Bacillota</taxon>
        <taxon>Clostridia</taxon>
        <taxon>Lachnospirales</taxon>
        <taxon>Lachnospiraceae</taxon>
        <taxon>Blautia</taxon>
    </lineage>
</organism>
<dbReference type="PROSITE" id="PS50943">
    <property type="entry name" value="HTH_CROC1"/>
    <property type="match status" value="1"/>
</dbReference>
<dbReference type="KEGG" id="blau:DQQ01_01075"/>
<dbReference type="Pfam" id="PF01381">
    <property type="entry name" value="HTH_3"/>
    <property type="match status" value="1"/>
</dbReference>
<dbReference type="SUPFAM" id="SSF47413">
    <property type="entry name" value="lambda repressor-like DNA-binding domains"/>
    <property type="match status" value="1"/>
</dbReference>
<accession>A0A2Z4U7U0</accession>
<dbReference type="InterPro" id="IPR001387">
    <property type="entry name" value="Cro/C1-type_HTH"/>
</dbReference>
<feature type="domain" description="HTH cro/C1-type" evidence="2">
    <location>
        <begin position="7"/>
        <end position="61"/>
    </location>
</feature>
<dbReference type="Proteomes" id="UP000250003">
    <property type="component" value="Chromosome"/>
</dbReference>
<dbReference type="Gene3D" id="1.10.260.40">
    <property type="entry name" value="lambda repressor-like DNA-binding domains"/>
    <property type="match status" value="1"/>
</dbReference>
<dbReference type="CDD" id="cd00093">
    <property type="entry name" value="HTH_XRE"/>
    <property type="match status" value="1"/>
</dbReference>
<dbReference type="SMART" id="SM00530">
    <property type="entry name" value="HTH_XRE"/>
    <property type="match status" value="1"/>
</dbReference>
<evidence type="ECO:0000313" key="3">
    <source>
        <dbReference type="EMBL" id="AWY96979.1"/>
    </source>
</evidence>
<protein>
    <recommendedName>
        <fullName evidence="2">HTH cro/C1-type domain-containing protein</fullName>
    </recommendedName>
</protein>
<dbReference type="GO" id="GO:0003677">
    <property type="term" value="F:DNA binding"/>
    <property type="evidence" value="ECO:0007669"/>
    <property type="project" value="UniProtKB-KW"/>
</dbReference>
<evidence type="ECO:0000259" key="2">
    <source>
        <dbReference type="PROSITE" id="PS50943"/>
    </source>
</evidence>
<evidence type="ECO:0000313" key="4">
    <source>
        <dbReference type="Proteomes" id="UP000250003"/>
    </source>
</evidence>
<reference evidence="4" key="1">
    <citation type="submission" date="2018-06" db="EMBL/GenBank/DDBJ databases">
        <title>Description of Blautia argi sp. nov., a new anaerobic isolated from dog feces.</title>
        <authorList>
            <person name="Chang Y.-H."/>
            <person name="Paek J."/>
            <person name="Shin Y."/>
        </authorList>
    </citation>
    <scope>NUCLEOTIDE SEQUENCE [LARGE SCALE GENOMIC DNA]</scope>
    <source>
        <strain evidence="4">KCTC 15426</strain>
    </source>
</reference>